<dbReference type="Proteomes" id="UP000275078">
    <property type="component" value="Unassembled WGS sequence"/>
</dbReference>
<name>A0A3N4IAJ0_ASCIM</name>
<accession>A0A3N4IAJ0</accession>
<reference evidence="1 2" key="1">
    <citation type="journal article" date="2018" name="Nat. Ecol. Evol.">
        <title>Pezizomycetes genomes reveal the molecular basis of ectomycorrhizal truffle lifestyle.</title>
        <authorList>
            <person name="Murat C."/>
            <person name="Payen T."/>
            <person name="Noel B."/>
            <person name="Kuo A."/>
            <person name="Morin E."/>
            <person name="Chen J."/>
            <person name="Kohler A."/>
            <person name="Krizsan K."/>
            <person name="Balestrini R."/>
            <person name="Da Silva C."/>
            <person name="Montanini B."/>
            <person name="Hainaut M."/>
            <person name="Levati E."/>
            <person name="Barry K.W."/>
            <person name="Belfiori B."/>
            <person name="Cichocki N."/>
            <person name="Clum A."/>
            <person name="Dockter R.B."/>
            <person name="Fauchery L."/>
            <person name="Guy J."/>
            <person name="Iotti M."/>
            <person name="Le Tacon F."/>
            <person name="Lindquist E.A."/>
            <person name="Lipzen A."/>
            <person name="Malagnac F."/>
            <person name="Mello A."/>
            <person name="Molinier V."/>
            <person name="Miyauchi S."/>
            <person name="Poulain J."/>
            <person name="Riccioni C."/>
            <person name="Rubini A."/>
            <person name="Sitrit Y."/>
            <person name="Splivallo R."/>
            <person name="Traeger S."/>
            <person name="Wang M."/>
            <person name="Zifcakova L."/>
            <person name="Wipf D."/>
            <person name="Zambonelli A."/>
            <person name="Paolocci F."/>
            <person name="Nowrousian M."/>
            <person name="Ottonello S."/>
            <person name="Baldrian P."/>
            <person name="Spatafora J.W."/>
            <person name="Henrissat B."/>
            <person name="Nagy L.G."/>
            <person name="Aury J.M."/>
            <person name="Wincker P."/>
            <person name="Grigoriev I.V."/>
            <person name="Bonfante P."/>
            <person name="Martin F.M."/>
        </authorList>
    </citation>
    <scope>NUCLEOTIDE SEQUENCE [LARGE SCALE GENOMIC DNA]</scope>
    <source>
        <strain evidence="1 2">RN42</strain>
    </source>
</reference>
<keyword evidence="2" id="KW-1185">Reference proteome</keyword>
<evidence type="ECO:0000313" key="1">
    <source>
        <dbReference type="EMBL" id="RPA83103.1"/>
    </source>
</evidence>
<proteinExistence type="predicted"/>
<organism evidence="1 2">
    <name type="scientific">Ascobolus immersus RN42</name>
    <dbReference type="NCBI Taxonomy" id="1160509"/>
    <lineage>
        <taxon>Eukaryota</taxon>
        <taxon>Fungi</taxon>
        <taxon>Dikarya</taxon>
        <taxon>Ascomycota</taxon>
        <taxon>Pezizomycotina</taxon>
        <taxon>Pezizomycetes</taxon>
        <taxon>Pezizales</taxon>
        <taxon>Ascobolaceae</taxon>
        <taxon>Ascobolus</taxon>
    </lineage>
</organism>
<gene>
    <name evidence="1" type="ORF">BJ508DRAFT_305114</name>
</gene>
<evidence type="ECO:0000313" key="2">
    <source>
        <dbReference type="Proteomes" id="UP000275078"/>
    </source>
</evidence>
<protein>
    <submittedName>
        <fullName evidence="1">Uncharacterized protein</fullName>
    </submittedName>
</protein>
<dbReference type="AlphaFoldDB" id="A0A3N4IAJ0"/>
<dbReference type="EMBL" id="ML119667">
    <property type="protein sequence ID" value="RPA83103.1"/>
    <property type="molecule type" value="Genomic_DNA"/>
</dbReference>
<sequence length="193" mass="22235">MQPTSTETSDSSSSCSAGDGCGAGHIRKLPLMFDEMIKEEEVDEELDLRPALIPPQLAEFFATCELHCKMVPYDRVLGNSLLDESLERTGCSGFMVMMYKNDIEFDSEFLYQLWRQYAILYLNRDGRVCLYLDDEFETTYDLKWTYTERCYLQTIRVSNCLFTFSLFKSSLAFGPYYMCKPPVPPPKCVICLV</sequence>